<dbReference type="AlphaFoldDB" id="A0A1F6N362"/>
<evidence type="ECO:0000256" key="4">
    <source>
        <dbReference type="ARBA" id="ARBA00022679"/>
    </source>
</evidence>
<organism evidence="10 11">
    <name type="scientific">Candidatus Magasanikbacteria bacterium RIFCSPLOWO2_01_FULL_40_15</name>
    <dbReference type="NCBI Taxonomy" id="1798686"/>
    <lineage>
        <taxon>Bacteria</taxon>
        <taxon>Candidatus Magasanikiibacteriota</taxon>
    </lineage>
</organism>
<evidence type="ECO:0000256" key="8">
    <source>
        <dbReference type="RuleBase" id="RU004506"/>
    </source>
</evidence>
<sequence>MLNLKPDFPIFNHHPNLVYLDTASSALKPRAVVEATTCWYEKFGVNVHRALYDLGDEATVRYESVRDAVAKFLNAEREEIIFTNGTTAGLNKLARMLEPTIKTGDSIVLTRMEHHANLIPWQELAKRTNAKLKFIELTADYQLDLESAKNLIDNKTKIVSFTAASNVLGTITPAKKIIEIAHEFGAVAIVDAAHIISHKPINVTEIDCDFLVFSGHKLYGPTGVGVLYGKKELLKKLEPIEFGGDMIKRVSYQSGTWADLPYKFEAGTPPIAEVIGLGAALWYLKNVGWENIQAHEKELMEYTLEKLSPEVKIIGSITSKNRVSTFSFVIDGAHPHDVAEILNRDNIAVRAGHHCAMPLMEHLELVGTVRASLGIYNTKKDIDVLVAGIKKVKKILRV</sequence>
<reference evidence="10 11" key="1">
    <citation type="journal article" date="2016" name="Nat. Commun.">
        <title>Thousands of microbial genomes shed light on interconnected biogeochemical processes in an aquifer system.</title>
        <authorList>
            <person name="Anantharaman K."/>
            <person name="Brown C.T."/>
            <person name="Hug L.A."/>
            <person name="Sharon I."/>
            <person name="Castelle C.J."/>
            <person name="Probst A.J."/>
            <person name="Thomas B.C."/>
            <person name="Singh A."/>
            <person name="Wilkins M.J."/>
            <person name="Karaoz U."/>
            <person name="Brodie E.L."/>
            <person name="Williams K.H."/>
            <person name="Hubbard S.S."/>
            <person name="Banfield J.F."/>
        </authorList>
    </citation>
    <scope>NUCLEOTIDE SEQUENCE [LARGE SCALE GENOMIC DNA]</scope>
</reference>
<dbReference type="Pfam" id="PF00266">
    <property type="entry name" value="Aminotran_5"/>
    <property type="match status" value="1"/>
</dbReference>
<dbReference type="Gene3D" id="3.90.1150.10">
    <property type="entry name" value="Aspartate Aminotransferase, domain 1"/>
    <property type="match status" value="1"/>
</dbReference>
<dbReference type="PANTHER" id="PTHR43586">
    <property type="entry name" value="CYSTEINE DESULFURASE"/>
    <property type="match status" value="1"/>
</dbReference>
<dbReference type="InterPro" id="IPR015422">
    <property type="entry name" value="PyrdxlP-dep_Trfase_small"/>
</dbReference>
<comment type="function">
    <text evidence="8">Catalyzes the removal of elemental sulfur and selenium atoms from L-cysteine, L-cystine, L-selenocysteine, and L-selenocystine to produce L-alanine.</text>
</comment>
<comment type="similarity">
    <text evidence="2 8">Belongs to the class-V pyridoxal-phosphate-dependent aminotransferase family. Csd subfamily.</text>
</comment>
<keyword evidence="4 8" id="KW-0808">Transferase</keyword>
<dbReference type="NCBIfam" id="TIGR01979">
    <property type="entry name" value="sufS"/>
    <property type="match status" value="1"/>
</dbReference>
<evidence type="ECO:0000256" key="7">
    <source>
        <dbReference type="RuleBase" id="RU004504"/>
    </source>
</evidence>
<accession>A0A1F6N362</accession>
<dbReference type="EMBL" id="MFQH01000010">
    <property type="protein sequence ID" value="OGH78436.1"/>
    <property type="molecule type" value="Genomic_DNA"/>
</dbReference>
<evidence type="ECO:0000256" key="2">
    <source>
        <dbReference type="ARBA" id="ARBA00010447"/>
    </source>
</evidence>
<evidence type="ECO:0000313" key="10">
    <source>
        <dbReference type="EMBL" id="OGH78436.1"/>
    </source>
</evidence>
<dbReference type="SUPFAM" id="SSF53383">
    <property type="entry name" value="PLP-dependent transferases"/>
    <property type="match status" value="1"/>
</dbReference>
<feature type="domain" description="Aminotransferase class V" evidence="9">
    <location>
        <begin position="18"/>
        <end position="385"/>
    </location>
</feature>
<evidence type="ECO:0000313" key="11">
    <source>
        <dbReference type="Proteomes" id="UP000177040"/>
    </source>
</evidence>
<gene>
    <name evidence="10" type="ORF">A2983_04665</name>
</gene>
<dbReference type="InterPro" id="IPR015421">
    <property type="entry name" value="PyrdxlP-dep_Trfase_major"/>
</dbReference>
<dbReference type="GO" id="GO:0030170">
    <property type="term" value="F:pyridoxal phosphate binding"/>
    <property type="evidence" value="ECO:0007669"/>
    <property type="project" value="UniProtKB-UniRule"/>
</dbReference>
<dbReference type="InterPro" id="IPR010970">
    <property type="entry name" value="Cys_dSase_SufS"/>
</dbReference>
<comment type="cofactor">
    <cofactor evidence="1 7">
        <name>pyridoxal 5'-phosphate</name>
        <dbReference type="ChEBI" id="CHEBI:597326"/>
    </cofactor>
</comment>
<dbReference type="EC" id="2.8.1.7" evidence="3 8"/>
<name>A0A1F6N362_9BACT</name>
<keyword evidence="5 8" id="KW-0663">Pyridoxal phosphate</keyword>
<evidence type="ECO:0000256" key="6">
    <source>
        <dbReference type="ARBA" id="ARBA00050776"/>
    </source>
</evidence>
<evidence type="ECO:0000256" key="1">
    <source>
        <dbReference type="ARBA" id="ARBA00001933"/>
    </source>
</evidence>
<comment type="caution">
    <text evidence="10">The sequence shown here is derived from an EMBL/GenBank/DDBJ whole genome shotgun (WGS) entry which is preliminary data.</text>
</comment>
<evidence type="ECO:0000259" key="9">
    <source>
        <dbReference type="Pfam" id="PF00266"/>
    </source>
</evidence>
<dbReference type="CDD" id="cd06453">
    <property type="entry name" value="SufS_like"/>
    <property type="match status" value="1"/>
</dbReference>
<dbReference type="PANTHER" id="PTHR43586:SF8">
    <property type="entry name" value="CYSTEINE DESULFURASE 1, CHLOROPLASTIC"/>
    <property type="match status" value="1"/>
</dbReference>
<evidence type="ECO:0000256" key="5">
    <source>
        <dbReference type="ARBA" id="ARBA00022898"/>
    </source>
</evidence>
<dbReference type="PROSITE" id="PS00595">
    <property type="entry name" value="AA_TRANSFER_CLASS_5"/>
    <property type="match status" value="1"/>
</dbReference>
<comment type="catalytic activity">
    <reaction evidence="6 8">
        <text>(sulfur carrier)-H + L-cysteine = (sulfur carrier)-SH + L-alanine</text>
        <dbReference type="Rhea" id="RHEA:43892"/>
        <dbReference type="Rhea" id="RHEA-COMP:14737"/>
        <dbReference type="Rhea" id="RHEA-COMP:14739"/>
        <dbReference type="ChEBI" id="CHEBI:29917"/>
        <dbReference type="ChEBI" id="CHEBI:35235"/>
        <dbReference type="ChEBI" id="CHEBI:57972"/>
        <dbReference type="ChEBI" id="CHEBI:64428"/>
        <dbReference type="EC" id="2.8.1.7"/>
    </reaction>
</comment>
<dbReference type="InterPro" id="IPR020578">
    <property type="entry name" value="Aminotrans_V_PyrdxlP_BS"/>
</dbReference>
<dbReference type="InterPro" id="IPR000192">
    <property type="entry name" value="Aminotrans_V_dom"/>
</dbReference>
<protein>
    <recommendedName>
        <fullName evidence="3 8">Cysteine desulfurase</fullName>
        <ecNumber evidence="3 8">2.8.1.7</ecNumber>
    </recommendedName>
</protein>
<dbReference type="Proteomes" id="UP000177040">
    <property type="component" value="Unassembled WGS sequence"/>
</dbReference>
<proteinExistence type="inferred from homology"/>
<dbReference type="GO" id="GO:0006534">
    <property type="term" value="P:cysteine metabolic process"/>
    <property type="evidence" value="ECO:0007669"/>
    <property type="project" value="UniProtKB-UniRule"/>
</dbReference>
<dbReference type="InterPro" id="IPR015424">
    <property type="entry name" value="PyrdxlP-dep_Trfase"/>
</dbReference>
<evidence type="ECO:0000256" key="3">
    <source>
        <dbReference type="ARBA" id="ARBA00012239"/>
    </source>
</evidence>
<dbReference type="Gene3D" id="3.40.640.10">
    <property type="entry name" value="Type I PLP-dependent aspartate aminotransferase-like (Major domain)"/>
    <property type="match status" value="1"/>
</dbReference>
<dbReference type="GO" id="GO:0031071">
    <property type="term" value="F:cysteine desulfurase activity"/>
    <property type="evidence" value="ECO:0007669"/>
    <property type="project" value="UniProtKB-UniRule"/>
</dbReference>